<reference evidence="3" key="1">
    <citation type="submission" date="2018-05" db="EMBL/GenBank/DDBJ databases">
        <title>Effector identification in a new, highly contiguous assembly of the strawberry crown rot pathogen Phytophthora cactorum.</title>
        <authorList>
            <person name="Armitage A.D."/>
            <person name="Nellist C.F."/>
            <person name="Bates H."/>
            <person name="Vickerstaff R.J."/>
            <person name="Harrison R.J."/>
        </authorList>
    </citation>
    <scope>NUCLEOTIDE SEQUENCE</scope>
    <source>
        <strain evidence="1">15-7</strain>
        <strain evidence="2">4040</strain>
        <strain evidence="3">P421</strain>
    </source>
</reference>
<gene>
    <name evidence="1" type="ORF">PC113_g2229</name>
    <name evidence="2" type="ORF">PC117_g2426</name>
    <name evidence="3" type="ORF">PC129_g684</name>
</gene>
<dbReference type="EMBL" id="RCMG01000029">
    <property type="protein sequence ID" value="KAG2867163.1"/>
    <property type="molecule type" value="Genomic_DNA"/>
</dbReference>
<evidence type="ECO:0000313" key="4">
    <source>
        <dbReference type="Proteomes" id="UP000760860"/>
    </source>
</evidence>
<accession>A0A8T1LEX5</accession>
<organism evidence="3 4">
    <name type="scientific">Phytophthora cactorum</name>
    <dbReference type="NCBI Taxonomy" id="29920"/>
    <lineage>
        <taxon>Eukaryota</taxon>
        <taxon>Sar</taxon>
        <taxon>Stramenopiles</taxon>
        <taxon>Oomycota</taxon>
        <taxon>Peronosporomycetes</taxon>
        <taxon>Peronosporales</taxon>
        <taxon>Peronosporaceae</taxon>
        <taxon>Phytophthora</taxon>
    </lineage>
</organism>
<protein>
    <submittedName>
        <fullName evidence="3">Uncharacterized protein</fullName>
    </submittedName>
</protein>
<proteinExistence type="predicted"/>
<dbReference type="Proteomes" id="UP000736787">
    <property type="component" value="Unassembled WGS sequence"/>
</dbReference>
<evidence type="ECO:0000313" key="3">
    <source>
        <dbReference type="EMBL" id="KAG3228752.1"/>
    </source>
</evidence>
<name>A0A8T1LEX5_9STRA</name>
<dbReference type="Proteomes" id="UP000760860">
    <property type="component" value="Unassembled WGS sequence"/>
</dbReference>
<comment type="caution">
    <text evidence="3">The sequence shown here is derived from an EMBL/GenBank/DDBJ whole genome shotgun (WGS) entry which is preliminary data.</text>
</comment>
<evidence type="ECO:0000313" key="1">
    <source>
        <dbReference type="EMBL" id="KAG2867163.1"/>
    </source>
</evidence>
<dbReference type="EMBL" id="RCMV01000010">
    <property type="protein sequence ID" value="KAG3228752.1"/>
    <property type="molecule type" value="Genomic_DNA"/>
</dbReference>
<dbReference type="Proteomes" id="UP000735874">
    <property type="component" value="Unassembled WGS sequence"/>
</dbReference>
<sequence>MGVLRNDVIEENVKGYIVGHLAQENLRARWLGSRGMECGLDSCGPETPFHLSV</sequence>
<evidence type="ECO:0000313" key="2">
    <source>
        <dbReference type="EMBL" id="KAG2952943.1"/>
    </source>
</evidence>
<dbReference type="AlphaFoldDB" id="A0A8T1LEX5"/>
<dbReference type="EMBL" id="RCMK01000031">
    <property type="protein sequence ID" value="KAG2952943.1"/>
    <property type="molecule type" value="Genomic_DNA"/>
</dbReference>